<protein>
    <submittedName>
        <fullName evidence="2">Dinitrogenase iron-molybdenum cofactor biosynthesis protein</fullName>
    </submittedName>
</protein>
<evidence type="ECO:0000313" key="3">
    <source>
        <dbReference type="EMBL" id="RGW74036.1"/>
    </source>
</evidence>
<name>A0A395WF27_9FIRM</name>
<evidence type="ECO:0000313" key="5">
    <source>
        <dbReference type="Proteomes" id="UP000284651"/>
    </source>
</evidence>
<dbReference type="InterPro" id="IPR033913">
    <property type="entry name" value="MTH1175_dom"/>
</dbReference>
<evidence type="ECO:0000259" key="1">
    <source>
        <dbReference type="Pfam" id="PF02579"/>
    </source>
</evidence>
<dbReference type="Proteomes" id="UP000265489">
    <property type="component" value="Unassembled WGS sequence"/>
</dbReference>
<dbReference type="PANTHER" id="PTHR42983">
    <property type="entry name" value="DINITROGENASE IRON-MOLYBDENUM COFACTOR PROTEIN-RELATED"/>
    <property type="match status" value="1"/>
</dbReference>
<evidence type="ECO:0000313" key="2">
    <source>
        <dbReference type="EMBL" id="RGU93993.1"/>
    </source>
</evidence>
<feature type="domain" description="Dinitrogenase iron-molybdenum cofactor biosynthesis" evidence="1">
    <location>
        <begin position="9"/>
        <end position="96"/>
    </location>
</feature>
<dbReference type="AlphaFoldDB" id="A0A395WF27"/>
<dbReference type="InterPro" id="IPR036105">
    <property type="entry name" value="DiNase_FeMo-co_biosyn_sf"/>
</dbReference>
<dbReference type="RefSeq" id="WP_118324170.1">
    <property type="nucleotide sequence ID" value="NZ_CATXNH010000040.1"/>
</dbReference>
<dbReference type="Proteomes" id="UP000284651">
    <property type="component" value="Unassembled WGS sequence"/>
</dbReference>
<proteinExistence type="predicted"/>
<dbReference type="CDD" id="cd00851">
    <property type="entry name" value="MTH1175"/>
    <property type="match status" value="1"/>
</dbReference>
<dbReference type="SUPFAM" id="SSF53146">
    <property type="entry name" value="Nitrogenase accessory factor-like"/>
    <property type="match status" value="1"/>
</dbReference>
<dbReference type="Gene3D" id="3.30.420.130">
    <property type="entry name" value="Dinitrogenase iron-molybdenum cofactor biosynthesis domain"/>
    <property type="match status" value="1"/>
</dbReference>
<dbReference type="EMBL" id="QRYQ01000001">
    <property type="protein sequence ID" value="RGU93993.1"/>
    <property type="molecule type" value="Genomic_DNA"/>
</dbReference>
<sequence length="124" mass="13216">MRIAVSYKDGEVFQHFGHSSEFKIYDTDHNEIIKSEIITVEGHGHVGVSNALKEQNVNIVLCGGIGQGAKTALAGFGIHSFGGVTGNADEAVKKYLSGKLEFTTDVTCTKHESGKSHSCGGHCH</sequence>
<accession>A0A395WF27</accession>
<evidence type="ECO:0000313" key="4">
    <source>
        <dbReference type="Proteomes" id="UP000265489"/>
    </source>
</evidence>
<reference evidence="4 5" key="1">
    <citation type="submission" date="2018-08" db="EMBL/GenBank/DDBJ databases">
        <title>A genome reference for cultivated species of the human gut microbiota.</title>
        <authorList>
            <person name="Zou Y."/>
            <person name="Xue W."/>
            <person name="Luo G."/>
        </authorList>
    </citation>
    <scope>NUCLEOTIDE SEQUENCE [LARGE SCALE GENOMIC DNA]</scope>
    <source>
        <strain evidence="3 5">AF10-31</strain>
        <strain evidence="2 4">AF15-20</strain>
    </source>
</reference>
<dbReference type="Pfam" id="PF02579">
    <property type="entry name" value="Nitro_FeMo-Co"/>
    <property type="match status" value="1"/>
</dbReference>
<dbReference type="GeneID" id="66579327"/>
<dbReference type="EMBL" id="QSAT01000028">
    <property type="protein sequence ID" value="RGW74036.1"/>
    <property type="molecule type" value="Genomic_DNA"/>
</dbReference>
<gene>
    <name evidence="3" type="ORF">DWV56_08695</name>
    <name evidence="2" type="ORF">DWW32_00310</name>
</gene>
<comment type="caution">
    <text evidence="2">The sequence shown here is derived from an EMBL/GenBank/DDBJ whole genome shotgun (WGS) entry which is preliminary data.</text>
</comment>
<organism evidence="2 4">
    <name type="scientific">Holdemanella biformis</name>
    <dbReference type="NCBI Taxonomy" id="1735"/>
    <lineage>
        <taxon>Bacteria</taxon>
        <taxon>Bacillati</taxon>
        <taxon>Bacillota</taxon>
        <taxon>Erysipelotrichia</taxon>
        <taxon>Erysipelotrichales</taxon>
        <taxon>Erysipelotrichaceae</taxon>
        <taxon>Holdemanella</taxon>
    </lineage>
</organism>
<dbReference type="PANTHER" id="PTHR42983:SF1">
    <property type="entry name" value="IRON-MOLYBDENUM PROTEIN"/>
    <property type="match status" value="1"/>
</dbReference>
<dbReference type="InterPro" id="IPR003731">
    <property type="entry name" value="Di-Nase_FeMo-co_biosynth"/>
</dbReference>